<evidence type="ECO:0000313" key="2">
    <source>
        <dbReference type="Proteomes" id="UP000264330"/>
    </source>
</evidence>
<evidence type="ECO:0000313" key="1">
    <source>
        <dbReference type="EMBL" id="HCV79830.1"/>
    </source>
</evidence>
<gene>
    <name evidence="1" type="ORF">DGQ38_02135</name>
</gene>
<organism evidence="1 2">
    <name type="scientific">Zunongwangia profunda</name>
    <dbReference type="NCBI Taxonomy" id="398743"/>
    <lineage>
        <taxon>Bacteria</taxon>
        <taxon>Pseudomonadati</taxon>
        <taxon>Bacteroidota</taxon>
        <taxon>Flavobacteriia</taxon>
        <taxon>Flavobacteriales</taxon>
        <taxon>Flavobacteriaceae</taxon>
        <taxon>Zunongwangia</taxon>
    </lineage>
</organism>
<reference evidence="1 2" key="1">
    <citation type="journal article" date="2018" name="Nat. Biotechnol.">
        <title>A standardized bacterial taxonomy based on genome phylogeny substantially revises the tree of life.</title>
        <authorList>
            <person name="Parks D.H."/>
            <person name="Chuvochina M."/>
            <person name="Waite D.W."/>
            <person name="Rinke C."/>
            <person name="Skarshewski A."/>
            <person name="Chaumeil P.A."/>
            <person name="Hugenholtz P."/>
        </authorList>
    </citation>
    <scope>NUCLEOTIDE SEQUENCE [LARGE SCALE GENOMIC DNA]</scope>
    <source>
        <strain evidence="1">UBA9359</strain>
    </source>
</reference>
<comment type="caution">
    <text evidence="1">The sequence shown here is derived from an EMBL/GenBank/DDBJ whole genome shotgun (WGS) entry which is preliminary data.</text>
</comment>
<dbReference type="AlphaFoldDB" id="A0A3D5IXQ7"/>
<sequence length="91" mass="10935">MNQEEINNLIQDQWIQKVIAFNEFFFQKGQDTLKQWLEMEVDDELRESLINFSTDYTQFLEISELEPNFEKIKNLLFEIISYDSVSKYGAL</sequence>
<accession>A0A3D5IXQ7</accession>
<protein>
    <submittedName>
        <fullName evidence="1">Uncharacterized protein</fullName>
    </submittedName>
</protein>
<name>A0A3D5IXQ7_9FLAO</name>
<proteinExistence type="predicted"/>
<dbReference type="Proteomes" id="UP000264330">
    <property type="component" value="Unassembled WGS sequence"/>
</dbReference>
<dbReference type="RefSeq" id="WP_274971996.1">
    <property type="nucleotide sequence ID" value="NZ_CALFQJ010000112.1"/>
</dbReference>
<dbReference type="EMBL" id="DPMF01000042">
    <property type="protein sequence ID" value="HCV79830.1"/>
    <property type="molecule type" value="Genomic_DNA"/>
</dbReference>